<keyword evidence="1" id="KW-0472">Membrane</keyword>
<dbReference type="Proteomes" id="UP000008366">
    <property type="component" value="Unassembled WGS sequence"/>
</dbReference>
<proteinExistence type="predicted"/>
<keyword evidence="1" id="KW-0812">Transmembrane</keyword>
<dbReference type="AlphaFoldDB" id="K6WWL5"/>
<evidence type="ECO:0000313" key="3">
    <source>
        <dbReference type="Proteomes" id="UP000008366"/>
    </source>
</evidence>
<gene>
    <name evidence="2" type="ORF">KILIM_113_00130</name>
</gene>
<feature type="transmembrane region" description="Helical" evidence="1">
    <location>
        <begin position="167"/>
        <end position="186"/>
    </location>
</feature>
<reference evidence="2 3" key="1">
    <citation type="submission" date="2012-08" db="EMBL/GenBank/DDBJ databases">
        <title>Whole genome shotgun sequence of Kineosphaera limosa NBRC 100340.</title>
        <authorList>
            <person name="Yoshida I."/>
            <person name="Isaki S."/>
            <person name="Hosoyama A."/>
            <person name="Tsuchikane K."/>
            <person name="Katsumata H."/>
            <person name="Ando Y."/>
            <person name="Ohji S."/>
            <person name="Hamada M."/>
            <person name="Tamura T."/>
            <person name="Yamazoe A."/>
            <person name="Yamazaki S."/>
            <person name="Fujita N."/>
        </authorList>
    </citation>
    <scope>NUCLEOTIDE SEQUENCE [LARGE SCALE GENOMIC DNA]</scope>
    <source>
        <strain evidence="2 3">NBRC 100340</strain>
    </source>
</reference>
<keyword evidence="1" id="KW-1133">Transmembrane helix</keyword>
<organism evidence="2 3">
    <name type="scientific">Kineosphaera limosa NBRC 100340</name>
    <dbReference type="NCBI Taxonomy" id="1184609"/>
    <lineage>
        <taxon>Bacteria</taxon>
        <taxon>Bacillati</taxon>
        <taxon>Actinomycetota</taxon>
        <taxon>Actinomycetes</taxon>
        <taxon>Micrococcales</taxon>
        <taxon>Dermatophilaceae</taxon>
        <taxon>Kineosphaera</taxon>
    </lineage>
</organism>
<feature type="transmembrane region" description="Helical" evidence="1">
    <location>
        <begin position="6"/>
        <end position="27"/>
    </location>
</feature>
<name>K6WWL5_9MICO</name>
<accession>K6WWL5</accession>
<dbReference type="STRING" id="1184609.KILIM_113_00130"/>
<evidence type="ECO:0000313" key="2">
    <source>
        <dbReference type="EMBL" id="GAB98226.1"/>
    </source>
</evidence>
<dbReference type="eggNOG" id="ENOG5032M6W">
    <property type="taxonomic scope" value="Bacteria"/>
</dbReference>
<comment type="caution">
    <text evidence="2">The sequence shown here is derived from an EMBL/GenBank/DDBJ whole genome shotgun (WGS) entry which is preliminary data.</text>
</comment>
<feature type="non-terminal residue" evidence="2">
    <location>
        <position position="196"/>
    </location>
</feature>
<protein>
    <submittedName>
        <fullName evidence="2">Uncharacterized protein</fullName>
    </submittedName>
</protein>
<keyword evidence="3" id="KW-1185">Reference proteome</keyword>
<sequence>MVLVSPSSLIFVAVVAIWAIYLVVHVARRREHLATARTVDRFSSQMRVLQRRAVRLDPPAPSSVRVSSTGRARPRPLIAQASPEQVFLGNSAPGAAPLISTLSHDGSATAPEVPDFFVDEPGRRGRGLRLPARRPGSRPARLVRAAALLLALLSLVVVSVAAGLSALPWWAVAAPVAMLIGVLAWLRAAARALRAQ</sequence>
<feature type="transmembrane region" description="Helical" evidence="1">
    <location>
        <begin position="142"/>
        <end position="161"/>
    </location>
</feature>
<evidence type="ECO:0000256" key="1">
    <source>
        <dbReference type="SAM" id="Phobius"/>
    </source>
</evidence>
<dbReference type="EMBL" id="BAHD01000113">
    <property type="protein sequence ID" value="GAB98226.1"/>
    <property type="molecule type" value="Genomic_DNA"/>
</dbReference>